<evidence type="ECO:0000256" key="1">
    <source>
        <dbReference type="ARBA" id="ARBA00023002"/>
    </source>
</evidence>
<reference evidence="4" key="1">
    <citation type="submission" date="2018-05" db="EMBL/GenBank/DDBJ databases">
        <authorList>
            <person name="Lanie J.A."/>
            <person name="Ng W.-L."/>
            <person name="Kazmierczak K.M."/>
            <person name="Andrzejewski T.M."/>
            <person name="Davidsen T.M."/>
            <person name="Wayne K.J."/>
            <person name="Tettelin H."/>
            <person name="Glass J.I."/>
            <person name="Rusch D."/>
            <person name="Podicherti R."/>
            <person name="Tsui H.-C.T."/>
            <person name="Winkler M.E."/>
        </authorList>
    </citation>
    <scope>NUCLEOTIDE SEQUENCE</scope>
</reference>
<dbReference type="Pfam" id="PF01855">
    <property type="entry name" value="POR_N"/>
    <property type="match status" value="1"/>
</dbReference>
<evidence type="ECO:0000259" key="3">
    <source>
        <dbReference type="Pfam" id="PF01855"/>
    </source>
</evidence>
<dbReference type="PANTHER" id="PTHR32154">
    <property type="entry name" value="PYRUVATE-FLAVODOXIN OXIDOREDUCTASE-RELATED"/>
    <property type="match status" value="1"/>
</dbReference>
<dbReference type="GO" id="GO:0016903">
    <property type="term" value="F:oxidoreductase activity, acting on the aldehyde or oxo group of donors"/>
    <property type="evidence" value="ECO:0007669"/>
    <property type="project" value="InterPro"/>
</dbReference>
<dbReference type="InterPro" id="IPR019752">
    <property type="entry name" value="Pyrv/ketoisovalerate_OxRed_cat"/>
</dbReference>
<accession>A0A381UPE1</accession>
<feature type="domain" description="Pyruvate/ketoisovalerate oxidoreductase catalytic" evidence="2">
    <location>
        <begin position="43"/>
        <end position="232"/>
    </location>
</feature>
<dbReference type="Gene3D" id="3.40.50.970">
    <property type="match status" value="1"/>
</dbReference>
<dbReference type="InterPro" id="IPR029061">
    <property type="entry name" value="THDP-binding"/>
</dbReference>
<organism evidence="4">
    <name type="scientific">marine metagenome</name>
    <dbReference type="NCBI Taxonomy" id="408172"/>
    <lineage>
        <taxon>unclassified sequences</taxon>
        <taxon>metagenomes</taxon>
        <taxon>ecological metagenomes</taxon>
    </lineage>
</organism>
<evidence type="ECO:0008006" key="5">
    <source>
        <dbReference type="Google" id="ProtNLM"/>
    </source>
</evidence>
<dbReference type="Gene3D" id="3.40.920.10">
    <property type="entry name" value="Pyruvate-ferredoxin oxidoreductase, PFOR, domain III"/>
    <property type="match status" value="1"/>
</dbReference>
<dbReference type="SUPFAM" id="SSF53323">
    <property type="entry name" value="Pyruvate-ferredoxin oxidoreductase, PFOR, domain III"/>
    <property type="match status" value="1"/>
</dbReference>
<dbReference type="CDD" id="cd07034">
    <property type="entry name" value="TPP_PYR_PFOR_IOR-alpha_like"/>
    <property type="match status" value="1"/>
</dbReference>
<feature type="domain" description="Pyruvate flavodoxin/ferredoxin oxidoreductase pyrimidine binding" evidence="3">
    <location>
        <begin position="280"/>
        <end position="344"/>
    </location>
</feature>
<dbReference type="EMBL" id="UINC01006843">
    <property type="protein sequence ID" value="SVA29970.1"/>
    <property type="molecule type" value="Genomic_DNA"/>
</dbReference>
<name>A0A381UPE1_9ZZZZ</name>
<sequence>MNKELSNRARSNRISDKKHRLNMAEKNVEKIESVVIRFAGDSGDGMQLMGDRFTNTSALVGNDLGTFPDFPAEIRAPAGSLAGVSAFQLQFSSKDIFTPGDQLDALVAMNPAALKMHIKDLKTGGILIVNKSNFTAKNLKMAGWESNPLEDDSLMDYMLYDIEISRLLAKATEDMDITSKTVERSKNFFGLGLLYWMYGRPIEPTIEWLKKKFKKRPELIEANTRALKTGYNFGDITESFATQYEVGPAPFESGTYRNIVGNHAAGLGLLAAAQSSGLPLFFGGYPITPASDILHQLSHYRNYGVKTFQAEDEIAGVGSAIGASFTGNLSVTASSGPGICLKGEA</sequence>
<dbReference type="GO" id="GO:0006979">
    <property type="term" value="P:response to oxidative stress"/>
    <property type="evidence" value="ECO:0007669"/>
    <property type="project" value="TreeGrafter"/>
</dbReference>
<proteinExistence type="predicted"/>
<dbReference type="AlphaFoldDB" id="A0A381UPE1"/>
<dbReference type="SUPFAM" id="SSF52518">
    <property type="entry name" value="Thiamin diphosphate-binding fold (THDP-binding)"/>
    <property type="match status" value="1"/>
</dbReference>
<dbReference type="Pfam" id="PF01558">
    <property type="entry name" value="POR"/>
    <property type="match status" value="1"/>
</dbReference>
<dbReference type="PANTHER" id="PTHR32154:SF20">
    <property type="entry name" value="2-OXOGLUTARATE OXIDOREDUCTASE SUBUNIT KORA"/>
    <property type="match status" value="1"/>
</dbReference>
<evidence type="ECO:0000313" key="4">
    <source>
        <dbReference type="EMBL" id="SVA29970.1"/>
    </source>
</evidence>
<dbReference type="InterPro" id="IPR002869">
    <property type="entry name" value="Pyrv_flavodox_OxRed_cen"/>
</dbReference>
<keyword evidence="1" id="KW-0560">Oxidoreductase</keyword>
<dbReference type="InterPro" id="IPR002880">
    <property type="entry name" value="Pyrv_Fd/Flavodoxin_OxRdtase_N"/>
</dbReference>
<evidence type="ECO:0000259" key="2">
    <source>
        <dbReference type="Pfam" id="PF01558"/>
    </source>
</evidence>
<protein>
    <recommendedName>
        <fullName evidence="5">Pyruvate/ketoisovalerate oxidoreductase catalytic domain-containing protein</fullName>
    </recommendedName>
</protein>
<dbReference type="InterPro" id="IPR050722">
    <property type="entry name" value="Pyruvate:ferred/Flavod_OxRd"/>
</dbReference>
<gene>
    <name evidence="4" type="ORF">METZ01_LOCUS82824</name>
</gene>
<feature type="non-terminal residue" evidence="4">
    <location>
        <position position="345"/>
    </location>
</feature>